<feature type="domain" description="DC1" evidence="2">
    <location>
        <begin position="11"/>
        <end position="59"/>
    </location>
</feature>
<dbReference type="PANTHER" id="PTHR46288:SF27">
    <property type="entry name" value="CYSTEINE_HISTIDINE-RICH C1 DOMAIN FAMILY PROTEIN"/>
    <property type="match status" value="1"/>
</dbReference>
<dbReference type="InterPro" id="IPR004146">
    <property type="entry name" value="DC1"/>
</dbReference>
<evidence type="ECO:0000313" key="3">
    <source>
        <dbReference type="EMBL" id="KAF4399056.1"/>
    </source>
</evidence>
<reference evidence="3 4" key="1">
    <citation type="journal article" date="2020" name="bioRxiv">
        <title>Sequence and annotation of 42 cannabis genomes reveals extensive copy number variation in cannabinoid synthesis and pathogen resistance genes.</title>
        <authorList>
            <person name="Mckernan K.J."/>
            <person name="Helbert Y."/>
            <person name="Kane L.T."/>
            <person name="Ebling H."/>
            <person name="Zhang L."/>
            <person name="Liu B."/>
            <person name="Eaton Z."/>
            <person name="Mclaughlin S."/>
            <person name="Kingan S."/>
            <person name="Baybayan P."/>
            <person name="Concepcion G."/>
            <person name="Jordan M."/>
            <person name="Riva A."/>
            <person name="Barbazuk W."/>
            <person name="Harkins T."/>
        </authorList>
    </citation>
    <scope>NUCLEOTIDE SEQUENCE [LARGE SCALE GENOMIC DNA]</scope>
    <source>
        <strain evidence="4">cv. Jamaican Lion 4</strain>
        <tissue evidence="3">Leaf</tissue>
    </source>
</reference>
<dbReference type="SUPFAM" id="SSF57889">
    <property type="entry name" value="Cysteine-rich domain"/>
    <property type="match status" value="3"/>
</dbReference>
<feature type="domain" description="DC1" evidence="2">
    <location>
        <begin position="133"/>
        <end position="179"/>
    </location>
</feature>
<feature type="domain" description="DC1" evidence="2">
    <location>
        <begin position="69"/>
        <end position="113"/>
    </location>
</feature>
<protein>
    <recommendedName>
        <fullName evidence="2">DC1 domain-containing protein</fullName>
    </recommendedName>
</protein>
<organism evidence="3 4">
    <name type="scientific">Cannabis sativa</name>
    <name type="common">Hemp</name>
    <name type="synonym">Marijuana</name>
    <dbReference type="NCBI Taxonomy" id="3483"/>
    <lineage>
        <taxon>Eukaryota</taxon>
        <taxon>Viridiplantae</taxon>
        <taxon>Streptophyta</taxon>
        <taxon>Embryophyta</taxon>
        <taxon>Tracheophyta</taxon>
        <taxon>Spermatophyta</taxon>
        <taxon>Magnoliopsida</taxon>
        <taxon>eudicotyledons</taxon>
        <taxon>Gunneridae</taxon>
        <taxon>Pentapetalae</taxon>
        <taxon>rosids</taxon>
        <taxon>fabids</taxon>
        <taxon>Rosales</taxon>
        <taxon>Cannabaceae</taxon>
        <taxon>Cannabis</taxon>
    </lineage>
</organism>
<dbReference type="Pfam" id="PF03107">
    <property type="entry name" value="C1_2"/>
    <property type="match status" value="4"/>
</dbReference>
<dbReference type="Proteomes" id="UP000583929">
    <property type="component" value="Unassembled WGS sequence"/>
</dbReference>
<evidence type="ECO:0000256" key="1">
    <source>
        <dbReference type="ARBA" id="ARBA00022737"/>
    </source>
</evidence>
<dbReference type="AlphaFoldDB" id="A0A7J6HV21"/>
<proteinExistence type="predicted"/>
<comment type="caution">
    <text evidence="3">The sequence shown here is derived from an EMBL/GenBank/DDBJ whole genome shotgun (WGS) entry which is preliminary data.</text>
</comment>
<name>A0A7J6HV21_CANSA</name>
<dbReference type="InterPro" id="IPR046349">
    <property type="entry name" value="C1-like_sf"/>
</dbReference>
<sequence length="742" mass="85650">MEIQHFTYWDHEHPLLLIKDVINTSNMSIKCDLCSRSTIAGDPFYGCDSCQYYMHKSCAELPPLIYHSFHPAHPLFLSTLTYTLFCRSCKTVVWNSLFYACINCNVYLDVNCASRTPITLKKTDEDSIIQHSSHHHPLHLHVLDNIDPINCFGCQSKICSMDDVYGCTECNYFLHKSCAESPKEMQYPFHWDHAPLSLNLQYFWFDQCTLCKETLKNSFTYKCGECTFRLCLKCSAIKMRGSIKFENHEHSLCYMDNMMPMNNHCSIQDCYGKKPSTSHCKELSYTSSCATFCLECNFRIHLLCGPLPLMIKDESHIHPLILVDSVVEDSYEDFYCDICENERDPRIRVYYCQPCKFIGHVHCLKSKIIKILTGELQNVELKNIGDDIWKLNKQKRYDNHSTAIAMIMNQTSLTLNDIINGLPKDIRTALKSFYKWEDNSFEFKGQSENKRGGEDIDWIIQLSHFTNKDFQEFCNELEEFYSTNIIELKPNDLGVKIVSVGDYKIPFTLVPIFNKLLDQYGDVGITENNWRWKCIIYSILCEVIKEMCSTMVADITKHHLQQWYYHLTFVKVQGLNIYFAIAHLEKLIHAFLGLQAKRLETEIPTKVREKVAELKQEIEKEMSKLKKCEEYNDKSLPKSELMKDCWNKASAMKFKNACEAACEVSAPGTQQPNSGQLVQTDQQSLHPDLSAAAMARSSHTNLSYKKGPSYNEFAETFGPNNDLSWACRGILGRKVTGQNLID</sequence>
<evidence type="ECO:0000259" key="2">
    <source>
        <dbReference type="Pfam" id="PF03107"/>
    </source>
</evidence>
<accession>A0A7J6HV21</accession>
<dbReference type="PANTHER" id="PTHR46288">
    <property type="entry name" value="PHORBOL-ESTER/DAG-TYPE DOMAIN-CONTAINING PROTEIN"/>
    <property type="match status" value="1"/>
</dbReference>
<dbReference type="EMBL" id="JAATIQ010000022">
    <property type="protein sequence ID" value="KAF4399056.1"/>
    <property type="molecule type" value="Genomic_DNA"/>
</dbReference>
<feature type="domain" description="DC1" evidence="2">
    <location>
        <begin position="315"/>
        <end position="363"/>
    </location>
</feature>
<keyword evidence="4" id="KW-1185">Reference proteome</keyword>
<gene>
    <name evidence="3" type="ORF">G4B88_023650</name>
</gene>
<keyword evidence="1" id="KW-0677">Repeat</keyword>
<evidence type="ECO:0000313" key="4">
    <source>
        <dbReference type="Proteomes" id="UP000583929"/>
    </source>
</evidence>